<dbReference type="RefSeq" id="WP_082768817.1">
    <property type="nucleotide sequence ID" value="NZ_LSNE01000005.1"/>
</dbReference>
<accession>A0A136A0N7</accession>
<name>A0A136A0N7_9ALTE</name>
<sequence>MMSVEGFHTGERQLQQRIGVEDKMTEVGKRYLRPYLLEQHQLFFSLLPMLFIGAEDNAGAIWASVLYGEEGFISSPNPHKLHVEARLDEYDPLYGELEPLAYIGLLGIEFSTKRRNRANGLLLRQSCSSMVIEIEQSFGNCPKYIQAREKYRLGGNLTAAAFSFTFFNADTIERIQQMDTFFIATGSQGKGASINEPQGGMDISHRGGPKGFVQIINDSTLVFADYPGNNFFNSFGNLQLDKRAGLLFIDFEQGHHIYLTGTAEVRWSQDGAMVIEGAEREVHFTLQAGKIVFNASPYRWHIGT</sequence>
<dbReference type="AlphaFoldDB" id="A0A136A0N7"/>
<reference evidence="2" key="1">
    <citation type="submission" date="2016-02" db="EMBL/GenBank/DDBJ databases">
        <authorList>
            <person name="Schultz-Johansen M."/>
            <person name="Glaring M.A."/>
            <person name="Bech P.K."/>
            <person name="Stougaard P."/>
        </authorList>
    </citation>
    <scope>NUCLEOTIDE SEQUENCE [LARGE SCALE GENOMIC DNA]</scope>
    <source>
        <strain evidence="2">S66</strain>
    </source>
</reference>
<dbReference type="Proteomes" id="UP000070299">
    <property type="component" value="Unassembled WGS sequence"/>
</dbReference>
<dbReference type="EMBL" id="LSNE01000005">
    <property type="protein sequence ID" value="KXI28818.1"/>
    <property type="molecule type" value="Genomic_DNA"/>
</dbReference>
<dbReference type="InterPro" id="IPR012349">
    <property type="entry name" value="Split_barrel_FMN-bd"/>
</dbReference>
<dbReference type="STRING" id="1799789.AX660_11485"/>
<dbReference type="OrthoDB" id="9796486at2"/>
<protein>
    <submittedName>
        <fullName evidence="1">Uncharacterized protein</fullName>
    </submittedName>
</protein>
<keyword evidence="2" id="KW-1185">Reference proteome</keyword>
<dbReference type="Gene3D" id="2.30.110.10">
    <property type="entry name" value="Electron Transport, Fmn-binding Protein, Chain A"/>
    <property type="match status" value="1"/>
</dbReference>
<dbReference type="SUPFAM" id="SSF50475">
    <property type="entry name" value="FMN-binding split barrel"/>
    <property type="match status" value="1"/>
</dbReference>
<dbReference type="PANTHER" id="PTHR42815:SF2">
    <property type="entry name" value="FAD-BINDING, PUTATIVE (AFU_ORTHOLOGUE AFUA_6G07600)-RELATED"/>
    <property type="match status" value="1"/>
</dbReference>
<gene>
    <name evidence="1" type="ORF">AX660_11485</name>
</gene>
<comment type="caution">
    <text evidence="1">The sequence shown here is derived from an EMBL/GenBank/DDBJ whole genome shotgun (WGS) entry which is preliminary data.</text>
</comment>
<dbReference type="PANTHER" id="PTHR42815">
    <property type="entry name" value="FAD-BINDING, PUTATIVE (AFU_ORTHOLOGUE AFUA_6G07600)-RELATED"/>
    <property type="match status" value="1"/>
</dbReference>
<organism evidence="1 2">
    <name type="scientific">Paraglaciecola hydrolytica</name>
    <dbReference type="NCBI Taxonomy" id="1799789"/>
    <lineage>
        <taxon>Bacteria</taxon>
        <taxon>Pseudomonadati</taxon>
        <taxon>Pseudomonadota</taxon>
        <taxon>Gammaproteobacteria</taxon>
        <taxon>Alteromonadales</taxon>
        <taxon>Alteromonadaceae</taxon>
        <taxon>Paraglaciecola</taxon>
    </lineage>
</organism>
<proteinExistence type="predicted"/>
<evidence type="ECO:0000313" key="1">
    <source>
        <dbReference type="EMBL" id="KXI28818.1"/>
    </source>
</evidence>
<evidence type="ECO:0000313" key="2">
    <source>
        <dbReference type="Proteomes" id="UP000070299"/>
    </source>
</evidence>